<feature type="transmembrane region" description="Helical" evidence="5">
    <location>
        <begin position="6"/>
        <end position="30"/>
    </location>
</feature>
<dbReference type="InterPro" id="IPR036259">
    <property type="entry name" value="MFS_trans_sf"/>
</dbReference>
<keyword evidence="3 5" id="KW-1133">Transmembrane helix</keyword>
<dbReference type="GO" id="GO:0005886">
    <property type="term" value="C:plasma membrane"/>
    <property type="evidence" value="ECO:0007669"/>
    <property type="project" value="TreeGrafter"/>
</dbReference>
<dbReference type="Proteomes" id="UP000754883">
    <property type="component" value="Unassembled WGS sequence"/>
</dbReference>
<feature type="transmembrane region" description="Helical" evidence="5">
    <location>
        <begin position="270"/>
        <end position="289"/>
    </location>
</feature>
<dbReference type="AlphaFoldDB" id="A0A9N9XZ27"/>
<feature type="transmembrane region" description="Helical" evidence="5">
    <location>
        <begin position="68"/>
        <end position="89"/>
    </location>
</feature>
<evidence type="ECO:0000313" key="7">
    <source>
        <dbReference type="Proteomes" id="UP000754883"/>
    </source>
</evidence>
<feature type="transmembrane region" description="Helical" evidence="5">
    <location>
        <begin position="366"/>
        <end position="385"/>
    </location>
</feature>
<feature type="transmembrane region" description="Helical" evidence="5">
    <location>
        <begin position="42"/>
        <end position="62"/>
    </location>
</feature>
<comment type="caution">
    <text evidence="6">The sequence shown here is derived from an EMBL/GenBank/DDBJ whole genome shotgun (WGS) entry which is preliminary data.</text>
</comment>
<dbReference type="OrthoDB" id="5215911at2759"/>
<organism evidence="6 7">
    <name type="scientific">Clonostachys byssicola</name>
    <dbReference type="NCBI Taxonomy" id="160290"/>
    <lineage>
        <taxon>Eukaryota</taxon>
        <taxon>Fungi</taxon>
        <taxon>Dikarya</taxon>
        <taxon>Ascomycota</taxon>
        <taxon>Pezizomycotina</taxon>
        <taxon>Sordariomycetes</taxon>
        <taxon>Hypocreomycetidae</taxon>
        <taxon>Hypocreales</taxon>
        <taxon>Bionectriaceae</taxon>
        <taxon>Clonostachys</taxon>
    </lineage>
</organism>
<dbReference type="InterPro" id="IPR011701">
    <property type="entry name" value="MFS"/>
</dbReference>
<evidence type="ECO:0000313" key="6">
    <source>
        <dbReference type="EMBL" id="CAG9983758.1"/>
    </source>
</evidence>
<comment type="subcellular location">
    <subcellularLocation>
        <location evidence="1">Membrane</location>
        <topology evidence="1">Multi-pass membrane protein</topology>
    </subcellularLocation>
</comment>
<feature type="transmembrane region" description="Helical" evidence="5">
    <location>
        <begin position="295"/>
        <end position="313"/>
    </location>
</feature>
<evidence type="ECO:0000256" key="2">
    <source>
        <dbReference type="ARBA" id="ARBA00022692"/>
    </source>
</evidence>
<evidence type="ECO:0000256" key="4">
    <source>
        <dbReference type="ARBA" id="ARBA00023136"/>
    </source>
</evidence>
<evidence type="ECO:0000256" key="3">
    <source>
        <dbReference type="ARBA" id="ARBA00022989"/>
    </source>
</evidence>
<dbReference type="EMBL" id="CABFNO020001372">
    <property type="protein sequence ID" value="CAG9983758.1"/>
    <property type="molecule type" value="Genomic_DNA"/>
</dbReference>
<sequence>MKDIRFWFAYQIIAGFGSAPAYSTIITSLLDVSFIHQRGSALGFFALVLISGNFLPPIAAGYIVDNQGWQWCFYYLLIFFGLSCLLLLFTAEETGFARATHKARSAINGIAILQNHDSSTKADRDVTKENTAGSAVIEPVASRAERSAYEDAEKLSYYQKMGLYRENPDIKTGYWRLTFSVFKMALLPAAIWMTILFSIASFVVGVILGTLSSFFAEPPYNFSPSAMGLMFLALLIGAVIGSCWGGPFTDWLLLRLARRNGGLYEPEHRLYAYTIVPFLGAGGILLYGIGADQGLHWTIPCLGLLLVGIYLDASTPIAMGYALDSYSGLEDEILQLANVLRNVLGGAFSFGLQPWINHSGRRNTTICIAVMVFTFNITSIGFQLWGKRIRSMMAPTYYKLNDSIHK</sequence>
<evidence type="ECO:0000256" key="1">
    <source>
        <dbReference type="ARBA" id="ARBA00004141"/>
    </source>
</evidence>
<reference evidence="6" key="1">
    <citation type="submission" date="2021-10" db="EMBL/GenBank/DDBJ databases">
        <authorList>
            <person name="Piombo E."/>
        </authorList>
    </citation>
    <scope>NUCLEOTIDE SEQUENCE</scope>
</reference>
<dbReference type="PANTHER" id="PTHR23502:SF34">
    <property type="entry name" value="PROTEIN HOL1"/>
    <property type="match status" value="1"/>
</dbReference>
<keyword evidence="7" id="KW-1185">Reference proteome</keyword>
<dbReference type="GO" id="GO:0022857">
    <property type="term" value="F:transmembrane transporter activity"/>
    <property type="evidence" value="ECO:0007669"/>
    <property type="project" value="InterPro"/>
</dbReference>
<keyword evidence="4 5" id="KW-0472">Membrane</keyword>
<evidence type="ECO:0000256" key="5">
    <source>
        <dbReference type="SAM" id="Phobius"/>
    </source>
</evidence>
<dbReference type="Gene3D" id="1.20.1250.20">
    <property type="entry name" value="MFS general substrate transporter like domains"/>
    <property type="match status" value="1"/>
</dbReference>
<keyword evidence="2 5" id="KW-0812">Transmembrane</keyword>
<dbReference type="SUPFAM" id="SSF103473">
    <property type="entry name" value="MFS general substrate transporter"/>
    <property type="match status" value="1"/>
</dbReference>
<gene>
    <name evidence="6" type="ORF">CBYS24578_00015418</name>
</gene>
<feature type="transmembrane region" description="Helical" evidence="5">
    <location>
        <begin position="185"/>
        <end position="208"/>
    </location>
</feature>
<dbReference type="Pfam" id="PF07690">
    <property type="entry name" value="MFS_1"/>
    <property type="match status" value="1"/>
</dbReference>
<evidence type="ECO:0008006" key="8">
    <source>
        <dbReference type="Google" id="ProtNLM"/>
    </source>
</evidence>
<name>A0A9N9XZ27_9HYPO</name>
<protein>
    <recommendedName>
        <fullName evidence="8">Major facilitator superfamily (MFS) profile domain-containing protein</fullName>
    </recommendedName>
</protein>
<dbReference type="PANTHER" id="PTHR23502">
    <property type="entry name" value="MAJOR FACILITATOR SUPERFAMILY"/>
    <property type="match status" value="1"/>
</dbReference>
<proteinExistence type="predicted"/>
<feature type="transmembrane region" description="Helical" evidence="5">
    <location>
        <begin position="228"/>
        <end position="249"/>
    </location>
</feature>
<accession>A0A9N9XZ27</accession>